<dbReference type="Gene3D" id="3.40.50.300">
    <property type="entry name" value="P-loop containing nucleotide triphosphate hydrolases"/>
    <property type="match status" value="1"/>
</dbReference>
<dbReference type="Pfam" id="PF00005">
    <property type="entry name" value="ABC_tran"/>
    <property type="match status" value="1"/>
</dbReference>
<proteinExistence type="predicted"/>
<dbReference type="InterPro" id="IPR027417">
    <property type="entry name" value="P-loop_NTPase"/>
</dbReference>
<dbReference type="SUPFAM" id="SSF52540">
    <property type="entry name" value="P-loop containing nucleoside triphosphate hydrolases"/>
    <property type="match status" value="1"/>
</dbReference>
<dbReference type="InterPro" id="IPR003439">
    <property type="entry name" value="ABC_transporter-like_ATP-bd"/>
</dbReference>
<name>A0A382HL30_9ZZZZ</name>
<evidence type="ECO:0000259" key="1">
    <source>
        <dbReference type="Pfam" id="PF00005"/>
    </source>
</evidence>
<protein>
    <recommendedName>
        <fullName evidence="1">ABC transporter domain-containing protein</fullName>
    </recommendedName>
</protein>
<dbReference type="AlphaFoldDB" id="A0A382HL30"/>
<feature type="domain" description="ABC transporter" evidence="1">
    <location>
        <begin position="6"/>
        <end position="30"/>
    </location>
</feature>
<gene>
    <name evidence="2" type="ORF">METZ01_LOCUS240938</name>
</gene>
<sequence length="30" mass="3094">MSVEVLRHVSFTLEAGETIGLVGESGCGKS</sequence>
<dbReference type="GO" id="GO:0016887">
    <property type="term" value="F:ATP hydrolysis activity"/>
    <property type="evidence" value="ECO:0007669"/>
    <property type="project" value="InterPro"/>
</dbReference>
<evidence type="ECO:0000313" key="2">
    <source>
        <dbReference type="EMBL" id="SVB88084.1"/>
    </source>
</evidence>
<reference evidence="2" key="1">
    <citation type="submission" date="2018-05" db="EMBL/GenBank/DDBJ databases">
        <authorList>
            <person name="Lanie J.A."/>
            <person name="Ng W.-L."/>
            <person name="Kazmierczak K.M."/>
            <person name="Andrzejewski T.M."/>
            <person name="Davidsen T.M."/>
            <person name="Wayne K.J."/>
            <person name="Tettelin H."/>
            <person name="Glass J.I."/>
            <person name="Rusch D."/>
            <person name="Podicherti R."/>
            <person name="Tsui H.-C.T."/>
            <person name="Winkler M.E."/>
        </authorList>
    </citation>
    <scope>NUCLEOTIDE SEQUENCE</scope>
</reference>
<dbReference type="EMBL" id="UINC01061959">
    <property type="protein sequence ID" value="SVB88084.1"/>
    <property type="molecule type" value="Genomic_DNA"/>
</dbReference>
<accession>A0A382HL30</accession>
<feature type="non-terminal residue" evidence="2">
    <location>
        <position position="30"/>
    </location>
</feature>
<dbReference type="GO" id="GO:0005524">
    <property type="term" value="F:ATP binding"/>
    <property type="evidence" value="ECO:0007669"/>
    <property type="project" value="InterPro"/>
</dbReference>
<organism evidence="2">
    <name type="scientific">marine metagenome</name>
    <dbReference type="NCBI Taxonomy" id="408172"/>
    <lineage>
        <taxon>unclassified sequences</taxon>
        <taxon>metagenomes</taxon>
        <taxon>ecological metagenomes</taxon>
    </lineage>
</organism>